<accession>A0A976SKG1</accession>
<dbReference type="SMART" id="SM00451">
    <property type="entry name" value="ZnF_U1"/>
    <property type="match status" value="1"/>
</dbReference>
<dbReference type="GO" id="GO:0030627">
    <property type="term" value="F:pre-mRNA 5'-splice site binding"/>
    <property type="evidence" value="ECO:0007669"/>
    <property type="project" value="InterPro"/>
</dbReference>
<dbReference type="PROSITE" id="PS50171">
    <property type="entry name" value="ZF_MATRIN"/>
    <property type="match status" value="1"/>
</dbReference>
<evidence type="ECO:0000256" key="4">
    <source>
        <dbReference type="ARBA" id="ARBA00022833"/>
    </source>
</evidence>
<keyword evidence="4 8" id="KW-0862">Zinc</keyword>
<name>A0A976SKG1_THEOR</name>
<dbReference type="EMBL" id="CP056065">
    <property type="protein sequence ID" value="UVC54189.1"/>
    <property type="molecule type" value="Genomic_DNA"/>
</dbReference>
<dbReference type="GO" id="GO:0071004">
    <property type="term" value="C:U2-type prespliceosome"/>
    <property type="evidence" value="ECO:0007669"/>
    <property type="project" value="UniProtKB-UniRule"/>
</dbReference>
<dbReference type="GO" id="GO:0000243">
    <property type="term" value="C:commitment complex"/>
    <property type="evidence" value="ECO:0007669"/>
    <property type="project" value="UniProtKB-UniRule"/>
</dbReference>
<evidence type="ECO:0000256" key="6">
    <source>
        <dbReference type="ARBA" id="ARBA00023242"/>
    </source>
</evidence>
<comment type="function">
    <text evidence="8">Component of the spliceosomal U1 snRNP, which is essential for recognition of the pre-mRNA 5' splice-site and the subsequent assembly of the spliceosome. U1-C is directly involved in initial 5' splice-site recognition for both constitutive and regulated alternative splicing. The interaction with the 5' splice-site seems to precede base-pairing between the pre-mRNA and the U1 snRNA. Stimulates commitment or early (E) complex formation by stabilizing the base pairing of the 5' end of the U1 snRNA and the 5' splice-site region.</text>
</comment>
<dbReference type="InterPro" id="IPR013085">
    <property type="entry name" value="U1-CZ_Znf_C2H2"/>
</dbReference>
<evidence type="ECO:0000256" key="8">
    <source>
        <dbReference type="HAMAP-Rule" id="MF_03153"/>
    </source>
</evidence>
<dbReference type="InterPro" id="IPR017340">
    <property type="entry name" value="U1_snRNP-C"/>
</dbReference>
<keyword evidence="6 8" id="KW-0539">Nucleus</keyword>
<dbReference type="InterPro" id="IPR036236">
    <property type="entry name" value="Znf_C2H2_sf"/>
</dbReference>
<dbReference type="HAMAP" id="MF_03153">
    <property type="entry name" value="U1_C"/>
    <property type="match status" value="1"/>
</dbReference>
<dbReference type="PANTHER" id="PTHR31148:SF1">
    <property type="entry name" value="U1 SMALL NUCLEAR RIBONUCLEOPROTEIN C"/>
    <property type="match status" value="1"/>
</dbReference>
<reference evidence="11" key="1">
    <citation type="submission" date="2022-07" db="EMBL/GenBank/DDBJ databases">
        <title>Evaluation of T. orientalis genome assembly methods using nanopore sequencing and analysis of variation between genomes.</title>
        <authorList>
            <person name="Yam J."/>
            <person name="Micallef M.L."/>
            <person name="Liu M."/>
            <person name="Djordjevic S.P."/>
            <person name="Bogema D.R."/>
            <person name="Jenkins C."/>
        </authorList>
    </citation>
    <scope>NUCLEOTIDE SEQUENCE</scope>
    <source>
        <strain evidence="11">Fish Creek</strain>
    </source>
</reference>
<dbReference type="InterPro" id="IPR000690">
    <property type="entry name" value="Matrin/U1-C_Znf_C2H2"/>
</dbReference>
<evidence type="ECO:0000313" key="11">
    <source>
        <dbReference type="EMBL" id="UVC54189.1"/>
    </source>
</evidence>
<keyword evidence="2 8" id="KW-0479">Metal-binding</keyword>
<feature type="domain" description="Matrin-type" evidence="10">
    <location>
        <begin position="4"/>
        <end position="36"/>
    </location>
</feature>
<dbReference type="GO" id="GO:0008270">
    <property type="term" value="F:zinc ion binding"/>
    <property type="evidence" value="ECO:0007669"/>
    <property type="project" value="UniProtKB-UniRule"/>
</dbReference>
<evidence type="ECO:0000256" key="9">
    <source>
        <dbReference type="SAM" id="MobiDB-lite"/>
    </source>
</evidence>
<evidence type="ECO:0000313" key="12">
    <source>
        <dbReference type="Proteomes" id="UP000244803"/>
    </source>
</evidence>
<evidence type="ECO:0000256" key="7">
    <source>
        <dbReference type="ARBA" id="ARBA00023274"/>
    </source>
</evidence>
<evidence type="ECO:0000256" key="2">
    <source>
        <dbReference type="ARBA" id="ARBA00022723"/>
    </source>
</evidence>
<dbReference type="Gene3D" id="3.30.160.60">
    <property type="entry name" value="Classic Zinc Finger"/>
    <property type="match status" value="1"/>
</dbReference>
<protein>
    <recommendedName>
        <fullName evidence="8">U1 small nuclear ribonucleoprotein C</fullName>
        <shortName evidence="8">U1 snRNP C</shortName>
        <shortName evidence="8">U1-C</shortName>
        <shortName evidence="8">U1C</shortName>
    </recommendedName>
</protein>
<feature type="compositionally biased region" description="Pro residues" evidence="9">
    <location>
        <begin position="136"/>
        <end position="145"/>
    </location>
</feature>
<proteinExistence type="inferred from homology"/>
<dbReference type="Pfam" id="PF06220">
    <property type="entry name" value="zf-U1"/>
    <property type="match status" value="1"/>
</dbReference>
<sequence>MPKFYCEYCSIYLTHSSPAGRKQHSQGRKHINAKVDYYQKLVRERFFQPPPFLNPQMPLFPGFPMMGLMPGFPGFQPGMAPMAGPIPPMPIPGNLPGPMPMAGPLPIPLPGSVPGVPVIPPEMPNGKPELNKANPPLIPSSTPPT</sequence>
<dbReference type="PANTHER" id="PTHR31148">
    <property type="entry name" value="U1 SMALL NUCLEAR RIBONUCLEOPROTEIN C"/>
    <property type="match status" value="1"/>
</dbReference>
<evidence type="ECO:0000256" key="5">
    <source>
        <dbReference type="ARBA" id="ARBA00022884"/>
    </source>
</evidence>
<dbReference type="SUPFAM" id="SSF57667">
    <property type="entry name" value="beta-beta-alpha zinc fingers"/>
    <property type="match status" value="1"/>
</dbReference>
<dbReference type="GO" id="GO:0003729">
    <property type="term" value="F:mRNA binding"/>
    <property type="evidence" value="ECO:0007669"/>
    <property type="project" value="UniProtKB-UniRule"/>
</dbReference>
<comment type="similarity">
    <text evidence="8">Belongs to the U1 small nuclear ribonucleoprotein C family.</text>
</comment>
<dbReference type="GO" id="GO:0030619">
    <property type="term" value="F:U1 snRNA binding"/>
    <property type="evidence" value="ECO:0007669"/>
    <property type="project" value="UniProtKB-UniRule"/>
</dbReference>
<evidence type="ECO:0000256" key="3">
    <source>
        <dbReference type="ARBA" id="ARBA00022771"/>
    </source>
</evidence>
<comment type="subcellular location">
    <subcellularLocation>
        <location evidence="1 8">Nucleus</location>
    </subcellularLocation>
</comment>
<gene>
    <name evidence="11" type="ORF">MACJ_003524</name>
</gene>
<keyword evidence="7 8" id="KW-0687">Ribonucleoprotein</keyword>
<keyword evidence="5 8" id="KW-0694">RNA-binding</keyword>
<dbReference type="InterPro" id="IPR003604">
    <property type="entry name" value="Matrin/U1-like-C_Znf_C2H2"/>
</dbReference>
<keyword evidence="3 8" id="KW-0863">Zinc-finger</keyword>
<evidence type="ECO:0000259" key="10">
    <source>
        <dbReference type="PROSITE" id="PS50171"/>
    </source>
</evidence>
<dbReference type="GO" id="GO:0000395">
    <property type="term" value="P:mRNA 5'-splice site recognition"/>
    <property type="evidence" value="ECO:0007669"/>
    <property type="project" value="UniProtKB-UniRule"/>
</dbReference>
<feature type="region of interest" description="Disordered" evidence="9">
    <location>
        <begin position="118"/>
        <end position="145"/>
    </location>
</feature>
<comment type="subunit">
    <text evidence="8">U1 snRNP is composed of the 7 core Sm proteins B/B', D1, D2, D3, E, F and G that assemble in a heptameric protein ring on the Sm site of the small nuclear RNA to form the core snRNP, and at least 3 U1 snRNP-specific proteins U1-70K, U1-A and U1-C. U1-C interacts with U1 snRNA and the 5' splice-site region of the pre-mRNA.</text>
</comment>
<dbReference type="Proteomes" id="UP000244803">
    <property type="component" value="Chromosome 1"/>
</dbReference>
<dbReference type="PIRSF" id="PIRSF037969">
    <property type="entry name" value="U1_snRNP-C"/>
    <property type="match status" value="1"/>
</dbReference>
<evidence type="ECO:0000256" key="1">
    <source>
        <dbReference type="ARBA" id="ARBA00004123"/>
    </source>
</evidence>
<dbReference type="FunFam" id="3.30.160.60:FF:000890">
    <property type="entry name" value="U1 small nuclear ribonucleoprotein C"/>
    <property type="match status" value="1"/>
</dbReference>
<dbReference type="AlphaFoldDB" id="A0A976SKG1"/>
<dbReference type="GO" id="GO:0005685">
    <property type="term" value="C:U1 snRNP"/>
    <property type="evidence" value="ECO:0007669"/>
    <property type="project" value="UniProtKB-UniRule"/>
</dbReference>
<dbReference type="GO" id="GO:0000387">
    <property type="term" value="P:spliceosomal snRNP assembly"/>
    <property type="evidence" value="ECO:0007669"/>
    <property type="project" value="UniProtKB-UniRule"/>
</dbReference>
<organism evidence="11 12">
    <name type="scientific">Theileria orientalis</name>
    <dbReference type="NCBI Taxonomy" id="68886"/>
    <lineage>
        <taxon>Eukaryota</taxon>
        <taxon>Sar</taxon>
        <taxon>Alveolata</taxon>
        <taxon>Apicomplexa</taxon>
        <taxon>Aconoidasida</taxon>
        <taxon>Piroplasmida</taxon>
        <taxon>Theileriidae</taxon>
        <taxon>Theileria</taxon>
    </lineage>
</organism>